<feature type="domain" description="RlpA-like protein double-psi beta-barrel" evidence="3">
    <location>
        <begin position="85"/>
        <end position="131"/>
    </location>
</feature>
<keyword evidence="1 2" id="KW-0732">Signal</keyword>
<dbReference type="Pfam" id="PF03330">
    <property type="entry name" value="DPBB_1"/>
    <property type="match status" value="1"/>
</dbReference>
<name>A0A164YN86_9AGAM</name>
<evidence type="ECO:0000256" key="1">
    <source>
        <dbReference type="ARBA" id="ARBA00022729"/>
    </source>
</evidence>
<dbReference type="Gene3D" id="2.40.40.10">
    <property type="entry name" value="RlpA-like domain"/>
    <property type="match status" value="1"/>
</dbReference>
<dbReference type="AlphaFoldDB" id="A0A164YN86"/>
<dbReference type="PANTHER" id="PTHR31836">
    <property type="match status" value="1"/>
</dbReference>
<evidence type="ECO:0000256" key="2">
    <source>
        <dbReference type="SAM" id="SignalP"/>
    </source>
</evidence>
<dbReference type="STRING" id="1314777.A0A164YN86"/>
<evidence type="ECO:0000313" key="4">
    <source>
        <dbReference type="EMBL" id="KZS97082.1"/>
    </source>
</evidence>
<reference evidence="4 5" key="1">
    <citation type="journal article" date="2016" name="Mol. Biol. Evol.">
        <title>Comparative Genomics of Early-Diverging Mushroom-Forming Fungi Provides Insights into the Origins of Lignocellulose Decay Capabilities.</title>
        <authorList>
            <person name="Nagy L.G."/>
            <person name="Riley R."/>
            <person name="Tritt A."/>
            <person name="Adam C."/>
            <person name="Daum C."/>
            <person name="Floudas D."/>
            <person name="Sun H."/>
            <person name="Yadav J.S."/>
            <person name="Pangilinan J."/>
            <person name="Larsson K.H."/>
            <person name="Matsuura K."/>
            <person name="Barry K."/>
            <person name="Labutti K."/>
            <person name="Kuo R."/>
            <person name="Ohm R.A."/>
            <person name="Bhattacharya S.S."/>
            <person name="Shirouzu T."/>
            <person name="Yoshinaga Y."/>
            <person name="Martin F.M."/>
            <person name="Grigoriev I.V."/>
            <person name="Hibbett D.S."/>
        </authorList>
    </citation>
    <scope>NUCLEOTIDE SEQUENCE [LARGE SCALE GENOMIC DNA]</scope>
    <source>
        <strain evidence="4 5">HHB9708</strain>
    </source>
</reference>
<feature type="signal peptide" evidence="2">
    <location>
        <begin position="1"/>
        <end position="19"/>
    </location>
</feature>
<dbReference type="OrthoDB" id="623670at2759"/>
<dbReference type="EMBL" id="KV419397">
    <property type="protein sequence ID" value="KZS97082.1"/>
    <property type="molecule type" value="Genomic_DNA"/>
</dbReference>
<evidence type="ECO:0000313" key="5">
    <source>
        <dbReference type="Proteomes" id="UP000076722"/>
    </source>
</evidence>
<dbReference type="Proteomes" id="UP000076722">
    <property type="component" value="Unassembled WGS sequence"/>
</dbReference>
<sequence length="140" mass="14379">MQLSFSFFAVLSLSGLVASIPTPQGAPPIDITATQTGQGTFYTPGLGACGVTNTESDLIVAISQSLFQTFPGFNGGNPNANPVCGKTITANFQGKSVTVTVTDVCEGCAATDLDFSPAAFDELADPSVGRISGMTWSFNN</sequence>
<gene>
    <name evidence="4" type="ORF">SISNIDRAFT_437066</name>
</gene>
<keyword evidence="5" id="KW-1185">Reference proteome</keyword>
<evidence type="ECO:0000259" key="3">
    <source>
        <dbReference type="Pfam" id="PF03330"/>
    </source>
</evidence>
<accession>A0A164YN86</accession>
<dbReference type="InterPro" id="IPR051477">
    <property type="entry name" value="Expansin_CellWall"/>
</dbReference>
<dbReference type="InterPro" id="IPR036908">
    <property type="entry name" value="RlpA-like_sf"/>
</dbReference>
<dbReference type="CDD" id="cd22191">
    <property type="entry name" value="DPBB_RlpA_EXP_N-like"/>
    <property type="match status" value="1"/>
</dbReference>
<feature type="chain" id="PRO_5007854690" description="RlpA-like protein double-psi beta-barrel domain-containing protein" evidence="2">
    <location>
        <begin position="20"/>
        <end position="140"/>
    </location>
</feature>
<dbReference type="PANTHER" id="PTHR31836:SF28">
    <property type="entry name" value="SRCR DOMAIN-CONTAINING PROTEIN-RELATED"/>
    <property type="match status" value="1"/>
</dbReference>
<proteinExistence type="predicted"/>
<protein>
    <recommendedName>
        <fullName evidence="3">RlpA-like protein double-psi beta-barrel domain-containing protein</fullName>
    </recommendedName>
</protein>
<organism evidence="4 5">
    <name type="scientific">Sistotremastrum niveocremeum HHB9708</name>
    <dbReference type="NCBI Taxonomy" id="1314777"/>
    <lineage>
        <taxon>Eukaryota</taxon>
        <taxon>Fungi</taxon>
        <taxon>Dikarya</taxon>
        <taxon>Basidiomycota</taxon>
        <taxon>Agaricomycotina</taxon>
        <taxon>Agaricomycetes</taxon>
        <taxon>Sistotremastrales</taxon>
        <taxon>Sistotremastraceae</taxon>
        <taxon>Sertulicium</taxon>
        <taxon>Sertulicium niveocremeum</taxon>
    </lineage>
</organism>
<dbReference type="SUPFAM" id="SSF50685">
    <property type="entry name" value="Barwin-like endoglucanases"/>
    <property type="match status" value="1"/>
</dbReference>
<dbReference type="InterPro" id="IPR009009">
    <property type="entry name" value="RlpA-like_DPBB"/>
</dbReference>